<proteinExistence type="inferred from homology"/>
<evidence type="ECO:0000256" key="4">
    <source>
        <dbReference type="ARBA" id="ARBA00022980"/>
    </source>
</evidence>
<organism evidence="9 10">
    <name type="scientific">Niveomyces insectorum RCEF 264</name>
    <dbReference type="NCBI Taxonomy" id="1081102"/>
    <lineage>
        <taxon>Eukaryota</taxon>
        <taxon>Fungi</taxon>
        <taxon>Dikarya</taxon>
        <taxon>Ascomycota</taxon>
        <taxon>Pezizomycotina</taxon>
        <taxon>Sordariomycetes</taxon>
        <taxon>Hypocreomycetidae</taxon>
        <taxon>Hypocreales</taxon>
        <taxon>Cordycipitaceae</taxon>
        <taxon>Niveomyces</taxon>
    </lineage>
</organism>
<comment type="caution">
    <text evidence="9">The sequence shown here is derived from an EMBL/GenBank/DDBJ whole genome shotgun (WGS) entry which is preliminary data.</text>
</comment>
<evidence type="ECO:0000256" key="6">
    <source>
        <dbReference type="ARBA" id="ARBA00023274"/>
    </source>
</evidence>
<gene>
    <name evidence="9" type="ORF">SPI_04574</name>
</gene>
<dbReference type="Pfam" id="PF10236">
    <property type="entry name" value="DAP3"/>
    <property type="match status" value="2"/>
</dbReference>
<evidence type="ECO:0000256" key="1">
    <source>
        <dbReference type="ARBA" id="ARBA00004173"/>
    </source>
</evidence>
<evidence type="ECO:0000256" key="5">
    <source>
        <dbReference type="ARBA" id="ARBA00023128"/>
    </source>
</evidence>
<protein>
    <recommendedName>
        <fullName evidence="7">Small ribosomal subunit protein mS29</fullName>
    </recommendedName>
</protein>
<evidence type="ECO:0000256" key="8">
    <source>
        <dbReference type="SAM" id="MobiDB-lite"/>
    </source>
</evidence>
<dbReference type="PANTHER" id="PTHR12810:SF0">
    <property type="entry name" value="SMALL RIBOSOMAL SUBUNIT PROTEIN MS29"/>
    <property type="match status" value="1"/>
</dbReference>
<feature type="region of interest" description="Disordered" evidence="8">
    <location>
        <begin position="163"/>
        <end position="182"/>
    </location>
</feature>
<reference evidence="9 10" key="1">
    <citation type="journal article" date="2016" name="Genome Biol. Evol.">
        <title>Divergent and convergent evolution of fungal pathogenicity.</title>
        <authorList>
            <person name="Shang Y."/>
            <person name="Xiao G."/>
            <person name="Zheng P."/>
            <person name="Cen K."/>
            <person name="Zhan S."/>
            <person name="Wang C."/>
        </authorList>
    </citation>
    <scope>NUCLEOTIDE SEQUENCE [LARGE SCALE GENOMIC DNA]</scope>
    <source>
        <strain evidence="9 10">RCEF 264</strain>
    </source>
</reference>
<dbReference type="STRING" id="1081102.A0A167UMF0"/>
<evidence type="ECO:0000256" key="7">
    <source>
        <dbReference type="ARBA" id="ARBA00035140"/>
    </source>
</evidence>
<evidence type="ECO:0000313" key="9">
    <source>
        <dbReference type="EMBL" id="OAA61715.1"/>
    </source>
</evidence>
<keyword evidence="3" id="KW-0809">Transit peptide</keyword>
<dbReference type="AlphaFoldDB" id="A0A167UMF0"/>
<feature type="region of interest" description="Disordered" evidence="8">
    <location>
        <begin position="340"/>
        <end position="359"/>
    </location>
</feature>
<name>A0A167UMF0_9HYPO</name>
<dbReference type="Proteomes" id="UP000076874">
    <property type="component" value="Unassembled WGS sequence"/>
</dbReference>
<evidence type="ECO:0000256" key="2">
    <source>
        <dbReference type="ARBA" id="ARBA00009863"/>
    </source>
</evidence>
<comment type="similarity">
    <text evidence="2">Belongs to the mitochondrion-specific ribosomal protein mS29 family.</text>
</comment>
<dbReference type="PANTHER" id="PTHR12810">
    <property type="entry name" value="MITOCHONDRIAL 28S RIBOSOMAL PROTEIN S29"/>
    <property type="match status" value="1"/>
</dbReference>
<comment type="subcellular location">
    <subcellularLocation>
        <location evidence="1">Mitochondrion</location>
    </subcellularLocation>
</comment>
<evidence type="ECO:0000313" key="10">
    <source>
        <dbReference type="Proteomes" id="UP000076874"/>
    </source>
</evidence>
<keyword evidence="10" id="KW-1185">Reference proteome</keyword>
<dbReference type="GO" id="GO:0005763">
    <property type="term" value="C:mitochondrial small ribosomal subunit"/>
    <property type="evidence" value="ECO:0007669"/>
    <property type="project" value="TreeGrafter"/>
</dbReference>
<dbReference type="InterPro" id="IPR019368">
    <property type="entry name" value="Ribosomal_mS29"/>
</dbReference>
<accession>A0A167UMF0</accession>
<dbReference type="GO" id="GO:0003735">
    <property type="term" value="F:structural constituent of ribosome"/>
    <property type="evidence" value="ECO:0007669"/>
    <property type="project" value="TreeGrafter"/>
</dbReference>
<dbReference type="EMBL" id="AZHD01000007">
    <property type="protein sequence ID" value="OAA61715.1"/>
    <property type="molecule type" value="Genomic_DNA"/>
</dbReference>
<dbReference type="OrthoDB" id="274828at2759"/>
<keyword evidence="6" id="KW-0687">Ribonucleoprotein</keyword>
<sequence>MAAVVHGSRRLLGRPSAATVTTRTTTTTRGCLPFLASSAPSSALSPRLPETGRINGSSQSSFFLRASSAAAAAGPATAARFSTAAVVRAKQTGQHIRAGKQTFRPKKKTRDFGRTRNPAPGERKAVRKRIVLSNSSALVVPGLTELTAEDLVAAPVDDGAAESAEPAESVVPTSAASSSTAVTTAPRVAALPDALVDQLRAVEAFKPTQSFPLFRRPSLLVRTETRALATQLRDAAATQSTLRLVIDGPRIAGKSILLLQAQTYAFLHGWVVISIPEARELTTACTEYSPLPDTEPTQYVQPVYTYKLLQAIQAANAAVLESTTTRQAYDHLPTPAAAAESAASAASAGGGDPADVPTVDPYDRRYDARVAAVLQTVRVLQLQGLSKAETRALMEYWAASGLLPARIDEQMVAATWTLAGNGLVGELERTTLLSLRS</sequence>
<keyword evidence="4 9" id="KW-0689">Ribosomal protein</keyword>
<feature type="region of interest" description="Disordered" evidence="8">
    <location>
        <begin position="92"/>
        <end position="124"/>
    </location>
</feature>
<evidence type="ECO:0000256" key="3">
    <source>
        <dbReference type="ARBA" id="ARBA00022946"/>
    </source>
</evidence>
<keyword evidence="5" id="KW-0496">Mitochondrion</keyword>